<organism evidence="1 2">
    <name type="scientific">Pseudomonas protegens</name>
    <dbReference type="NCBI Taxonomy" id="380021"/>
    <lineage>
        <taxon>Bacteria</taxon>
        <taxon>Pseudomonadati</taxon>
        <taxon>Pseudomonadota</taxon>
        <taxon>Gammaproteobacteria</taxon>
        <taxon>Pseudomonadales</taxon>
        <taxon>Pseudomonadaceae</taxon>
        <taxon>Pseudomonas</taxon>
    </lineage>
</organism>
<accession>A0A2T6GQV0</accession>
<comment type="caution">
    <text evidence="1">The sequence shown here is derived from an EMBL/GenBank/DDBJ whole genome shotgun (WGS) entry which is preliminary data.</text>
</comment>
<evidence type="ECO:0000313" key="1">
    <source>
        <dbReference type="EMBL" id="PUA46520.1"/>
    </source>
</evidence>
<sequence>MDTGVPSNQILTDKAWTMSSQKTTAGDIVLIPITEGFRPAKVLYVSQRYKDTILLGLYATCVSAQQLPEPLADTFALLLYTSKVPVQKQRWPRVGHEALRESQTRLDLRVVAGELWQGDEHLGVASAEQRKTLPEMLIMGAGLVEKKAAAIRSVLYEKP</sequence>
<dbReference type="AlphaFoldDB" id="A0A2T6GQV0"/>
<proteinExistence type="predicted"/>
<gene>
    <name evidence="1" type="ORF">C5U62_00570</name>
</gene>
<dbReference type="EMBL" id="PYJM01000001">
    <property type="protein sequence ID" value="PUA46520.1"/>
    <property type="molecule type" value="Genomic_DNA"/>
</dbReference>
<evidence type="ECO:0000313" key="2">
    <source>
        <dbReference type="Proteomes" id="UP000244178"/>
    </source>
</evidence>
<protein>
    <submittedName>
        <fullName evidence="1">Uncharacterized protein</fullName>
    </submittedName>
</protein>
<reference evidence="1 2" key="1">
    <citation type="submission" date="2018-03" db="EMBL/GenBank/DDBJ databases">
        <title>Draft genome sequence of the plant growth promoting rhizobacterium Pseudomonas protegens strain BNJ-SS-45 isolated from wheat (Triticum aestivum) rhizosphere.</title>
        <authorList>
            <person name="Bajpai A."/>
            <person name="Shende K."/>
            <person name="Meena N."/>
            <person name="Upadhyayula S.R."/>
            <person name="Suravajhala P."/>
            <person name="Medicherla K.M."/>
            <person name="Johri B.N."/>
        </authorList>
    </citation>
    <scope>NUCLEOTIDE SEQUENCE [LARGE SCALE GENOMIC DNA]</scope>
    <source>
        <strain evidence="1 2">BNJ-SS-45</strain>
    </source>
</reference>
<name>A0A2T6GQV0_9PSED</name>
<dbReference type="Proteomes" id="UP000244178">
    <property type="component" value="Unassembled WGS sequence"/>
</dbReference>